<proteinExistence type="predicted"/>
<dbReference type="AlphaFoldDB" id="A0A8X6YSC0"/>
<gene>
    <name evidence="1" type="ORF">TNIN_210721</name>
</gene>
<evidence type="ECO:0000313" key="1">
    <source>
        <dbReference type="EMBL" id="GFY77558.1"/>
    </source>
</evidence>
<organism evidence="1 2">
    <name type="scientific">Trichonephila inaurata madagascariensis</name>
    <dbReference type="NCBI Taxonomy" id="2747483"/>
    <lineage>
        <taxon>Eukaryota</taxon>
        <taxon>Metazoa</taxon>
        <taxon>Ecdysozoa</taxon>
        <taxon>Arthropoda</taxon>
        <taxon>Chelicerata</taxon>
        <taxon>Arachnida</taxon>
        <taxon>Araneae</taxon>
        <taxon>Araneomorphae</taxon>
        <taxon>Entelegynae</taxon>
        <taxon>Araneoidea</taxon>
        <taxon>Nephilidae</taxon>
        <taxon>Trichonephila</taxon>
        <taxon>Trichonephila inaurata</taxon>
    </lineage>
</organism>
<dbReference type="EMBL" id="BMAV01022504">
    <property type="protein sequence ID" value="GFY77558.1"/>
    <property type="molecule type" value="Genomic_DNA"/>
</dbReference>
<accession>A0A8X6YSC0</accession>
<dbReference type="Proteomes" id="UP000886998">
    <property type="component" value="Unassembled WGS sequence"/>
</dbReference>
<keyword evidence="2" id="KW-1185">Reference proteome</keyword>
<name>A0A8X6YSC0_9ARAC</name>
<protein>
    <submittedName>
        <fullName evidence="1">Uncharacterized protein</fullName>
    </submittedName>
</protein>
<reference evidence="1" key="1">
    <citation type="submission" date="2020-08" db="EMBL/GenBank/DDBJ databases">
        <title>Multicomponent nature underlies the extraordinary mechanical properties of spider dragline silk.</title>
        <authorList>
            <person name="Kono N."/>
            <person name="Nakamura H."/>
            <person name="Mori M."/>
            <person name="Yoshida Y."/>
            <person name="Ohtoshi R."/>
            <person name="Malay A.D."/>
            <person name="Moran D.A.P."/>
            <person name="Tomita M."/>
            <person name="Numata K."/>
            <person name="Arakawa K."/>
        </authorList>
    </citation>
    <scope>NUCLEOTIDE SEQUENCE</scope>
</reference>
<evidence type="ECO:0000313" key="2">
    <source>
        <dbReference type="Proteomes" id="UP000886998"/>
    </source>
</evidence>
<sequence>MNQRGYFLAFVLALVDILQW</sequence>
<comment type="caution">
    <text evidence="1">The sequence shown here is derived from an EMBL/GenBank/DDBJ whole genome shotgun (WGS) entry which is preliminary data.</text>
</comment>
<feature type="non-terminal residue" evidence="1">
    <location>
        <position position="20"/>
    </location>
</feature>